<dbReference type="SUPFAM" id="SSF51445">
    <property type="entry name" value="(Trans)glycosidases"/>
    <property type="match status" value="1"/>
</dbReference>
<reference evidence="9" key="2">
    <citation type="submission" date="2015-06" db="UniProtKB">
        <authorList>
            <consortium name="EnsemblPlants"/>
        </authorList>
    </citation>
    <scope>IDENTIFICATION</scope>
    <source>
        <strain evidence="9">DM1-3 516 R44</strain>
    </source>
</reference>
<feature type="active site" description="Nucleophile" evidence="5">
    <location>
        <position position="413"/>
    </location>
</feature>
<evidence type="ECO:0000256" key="1">
    <source>
        <dbReference type="ARBA" id="ARBA00010838"/>
    </source>
</evidence>
<dbReference type="PANTHER" id="PTHR10353">
    <property type="entry name" value="GLYCOSYL HYDROLASE"/>
    <property type="match status" value="1"/>
</dbReference>
<dbReference type="STRING" id="4113.M1CD74"/>
<dbReference type="InterPro" id="IPR017853">
    <property type="entry name" value="GH"/>
</dbReference>
<evidence type="ECO:0000313" key="10">
    <source>
        <dbReference type="Proteomes" id="UP000011115"/>
    </source>
</evidence>
<dbReference type="OMA" id="IHRPLDW"/>
<dbReference type="PaxDb" id="4113-PGSC0003DMT400064978"/>
<sequence>MAIFVERNLFLHFCLFLLFVTSIEASDPFNSSCFPPDFIFGTGSSAYQYEGASNGDGKGPSIWDSFTHKHSDRIIDGSNGDVAIEFYHRYKGDIKLMKSQGFNSFKFSISWSRILPYGKLSKGVNIEGIAFYNNLINELLANGIQPLVSIFHWDLPQALEQEYQGFLSPQIVDDFGDYAELCFKEFGDRIKDWITINEPYSYALFGYVTGSYAPGRCSAFTNNNMCGVGNAATEPYIVGHHMLLAHAKAVTLYRDKYKASLKGKIGISLISDWFVPNSTNKEDIYSVERALDFMFGWFMHPVTYGDYPVSMRERVKNRLPKFTSEEAEMVKNSYDFLGLNYYTSLYAANIIYPDTVNITYIEDYQVYQTGIKNGIPIGKRTGSKDDFVVPEGLLELLVYTKEKYKNPIIYITENGMSDANVTIVEGVNDLQRTDFIRQHLLAIKDAIQDGVNVKGYFIWSFLDNFEWSSGYTQRYGINYVDYNDNLKRYPKRSARWLKKFLSSRDIVSRSDC</sequence>
<dbReference type="Gramene" id="PGSC0003DMT400064978">
    <property type="protein sequence ID" value="PGSC0003DMT400064978"/>
    <property type="gene ID" value="PGSC0003DMG400025239"/>
</dbReference>
<name>M1CD74_SOLTU</name>
<feature type="chain" id="PRO_5004013099" evidence="8">
    <location>
        <begin position="26"/>
        <end position="512"/>
    </location>
</feature>
<dbReference type="GO" id="GO:0005975">
    <property type="term" value="P:carbohydrate metabolic process"/>
    <property type="evidence" value="ECO:0007669"/>
    <property type="project" value="InterPro"/>
</dbReference>
<reference evidence="10" key="1">
    <citation type="journal article" date="2011" name="Nature">
        <title>Genome sequence and analysis of the tuber crop potato.</title>
        <authorList>
            <consortium name="The Potato Genome Sequencing Consortium"/>
        </authorList>
    </citation>
    <scope>NUCLEOTIDE SEQUENCE [LARGE SCALE GENOMIC DNA]</scope>
    <source>
        <strain evidence="10">cv. DM1-3 516 R44</strain>
    </source>
</reference>
<dbReference type="FunFam" id="3.20.20.80:FF:000022">
    <property type="entry name" value="Beta-glucosidase 11"/>
    <property type="match status" value="1"/>
</dbReference>
<dbReference type="PRINTS" id="PR00131">
    <property type="entry name" value="GLHYDRLASE1"/>
</dbReference>
<evidence type="ECO:0000256" key="8">
    <source>
        <dbReference type="SAM" id="SignalP"/>
    </source>
</evidence>
<dbReference type="SMR" id="M1CD74"/>
<comment type="similarity">
    <text evidence="1 6">Belongs to the glycosyl hydrolase 1 family.</text>
</comment>
<dbReference type="GO" id="GO:0009821">
    <property type="term" value="P:alkaloid biosynthetic process"/>
    <property type="evidence" value="ECO:0007669"/>
    <property type="project" value="UniProtKB-ARBA"/>
</dbReference>
<evidence type="ECO:0000256" key="2">
    <source>
        <dbReference type="ARBA" id="ARBA00022589"/>
    </source>
</evidence>
<dbReference type="RefSeq" id="XP_006366493.1">
    <property type="nucleotide sequence ID" value="XM_006366431.2"/>
</dbReference>
<accession>M1CD74</accession>
<proteinExistence type="inferred from homology"/>
<evidence type="ECO:0000256" key="7">
    <source>
        <dbReference type="RuleBase" id="RU004468"/>
    </source>
</evidence>
<feature type="signal peptide" evidence="8">
    <location>
        <begin position="1"/>
        <end position="25"/>
    </location>
</feature>
<keyword evidence="2" id="KW-0017">Alkaloid metabolism</keyword>
<dbReference type="AlphaFoldDB" id="M1CD74"/>
<dbReference type="InterPro" id="IPR018120">
    <property type="entry name" value="Glyco_hydro_1_AS"/>
</dbReference>
<dbReference type="ExpressionAtlas" id="M1CD74">
    <property type="expression patterns" value="baseline and differential"/>
</dbReference>
<dbReference type="InterPro" id="IPR001360">
    <property type="entry name" value="Glyco_hydro_1"/>
</dbReference>
<evidence type="ECO:0000256" key="5">
    <source>
        <dbReference type="PROSITE-ProRule" id="PRU10055"/>
    </source>
</evidence>
<dbReference type="Pfam" id="PF00232">
    <property type="entry name" value="Glyco_hydro_1"/>
    <property type="match status" value="1"/>
</dbReference>
<dbReference type="eggNOG" id="KOG0626">
    <property type="taxonomic scope" value="Eukaryota"/>
</dbReference>
<protein>
    <submittedName>
        <fullName evidence="9">Beta-glucosidase</fullName>
    </submittedName>
</protein>
<evidence type="ECO:0000256" key="6">
    <source>
        <dbReference type="RuleBase" id="RU003690"/>
    </source>
</evidence>
<evidence type="ECO:0000256" key="3">
    <source>
        <dbReference type="ARBA" id="ARBA00022801"/>
    </source>
</evidence>
<evidence type="ECO:0000313" key="9">
    <source>
        <dbReference type="EnsemblPlants" id="PGSC0003DMT400064978"/>
    </source>
</evidence>
<dbReference type="GeneID" id="102606299"/>
<dbReference type="InterPro" id="IPR033132">
    <property type="entry name" value="GH_1_N_CS"/>
</dbReference>
<gene>
    <name evidence="9" type="primary">LOC102606299</name>
</gene>
<dbReference type="Proteomes" id="UP000011115">
    <property type="component" value="Unassembled WGS sequence"/>
</dbReference>
<organism evidence="9 10">
    <name type="scientific">Solanum tuberosum</name>
    <name type="common">Potato</name>
    <dbReference type="NCBI Taxonomy" id="4113"/>
    <lineage>
        <taxon>Eukaryota</taxon>
        <taxon>Viridiplantae</taxon>
        <taxon>Streptophyta</taxon>
        <taxon>Embryophyta</taxon>
        <taxon>Tracheophyta</taxon>
        <taxon>Spermatophyta</taxon>
        <taxon>Magnoliopsida</taxon>
        <taxon>eudicotyledons</taxon>
        <taxon>Gunneridae</taxon>
        <taxon>Pentapetalae</taxon>
        <taxon>asterids</taxon>
        <taxon>lamiids</taxon>
        <taxon>Solanales</taxon>
        <taxon>Solanaceae</taxon>
        <taxon>Solanoideae</taxon>
        <taxon>Solaneae</taxon>
        <taxon>Solanum</taxon>
    </lineage>
</organism>
<evidence type="ECO:0000256" key="4">
    <source>
        <dbReference type="ARBA" id="ARBA00023295"/>
    </source>
</evidence>
<dbReference type="Gene3D" id="3.20.20.80">
    <property type="entry name" value="Glycosidases"/>
    <property type="match status" value="1"/>
</dbReference>
<dbReference type="PANTHER" id="PTHR10353:SF333">
    <property type="entry name" value="BETA-GLUCOSIDASE 12-LIKE ISOFORM X1"/>
    <property type="match status" value="1"/>
</dbReference>
<dbReference type="EnsemblPlants" id="PGSC0003DMT400064978">
    <property type="protein sequence ID" value="PGSC0003DMT400064978"/>
    <property type="gene ID" value="PGSC0003DMG400025239"/>
</dbReference>
<keyword evidence="10" id="KW-1185">Reference proteome</keyword>
<dbReference type="GO" id="GO:0008422">
    <property type="term" value="F:beta-glucosidase activity"/>
    <property type="evidence" value="ECO:0000318"/>
    <property type="project" value="GO_Central"/>
</dbReference>
<keyword evidence="3 7" id="KW-0378">Hydrolase</keyword>
<dbReference type="PROSITE" id="PS00572">
    <property type="entry name" value="GLYCOSYL_HYDROL_F1_1"/>
    <property type="match status" value="1"/>
</dbReference>
<dbReference type="Gramene" id="RHC01H1G2767.2.1">
    <property type="protein sequence ID" value="RHC01H1G2767.2.1"/>
    <property type="gene ID" value="RHC01H1G2767.2"/>
</dbReference>
<keyword evidence="4 7" id="KW-0326">Glycosidase</keyword>
<dbReference type="KEGG" id="sot:102606299"/>
<dbReference type="InParanoid" id="M1CD74"/>
<dbReference type="OrthoDB" id="65569at2759"/>
<keyword evidence="8" id="KW-0732">Signal</keyword>
<dbReference type="HOGENOM" id="CLU_001859_1_0_1"/>
<dbReference type="PROSITE" id="PS00653">
    <property type="entry name" value="GLYCOSYL_HYDROL_F1_2"/>
    <property type="match status" value="1"/>
</dbReference>